<dbReference type="PANTHER" id="PTHR16305:SF28">
    <property type="entry name" value="GUANYLATE CYCLASE DOMAIN-CONTAINING PROTEIN"/>
    <property type="match status" value="1"/>
</dbReference>
<dbReference type="SMART" id="SM00028">
    <property type="entry name" value="TPR"/>
    <property type="match status" value="4"/>
</dbReference>
<keyword evidence="3" id="KW-0802">TPR repeat</keyword>
<dbReference type="SMART" id="SM01043">
    <property type="entry name" value="BTAD"/>
    <property type="match status" value="1"/>
</dbReference>
<feature type="domain" description="Bacterial transcriptional activator" evidence="4">
    <location>
        <begin position="97"/>
        <end position="225"/>
    </location>
</feature>
<dbReference type="Gene3D" id="1.10.10.10">
    <property type="entry name" value="Winged helix-like DNA-binding domain superfamily/Winged helix DNA-binding domain"/>
    <property type="match status" value="1"/>
</dbReference>
<dbReference type="InterPro" id="IPR036388">
    <property type="entry name" value="WH-like_DNA-bd_sf"/>
</dbReference>
<keyword evidence="6" id="KW-1185">Reference proteome</keyword>
<dbReference type="InterPro" id="IPR019734">
    <property type="entry name" value="TPR_rpt"/>
</dbReference>
<keyword evidence="2" id="KW-0067">ATP-binding</keyword>
<dbReference type="Gene3D" id="3.40.50.300">
    <property type="entry name" value="P-loop containing nucleotide triphosphate hydrolases"/>
    <property type="match status" value="1"/>
</dbReference>
<dbReference type="Pfam" id="PF13424">
    <property type="entry name" value="TPR_12"/>
    <property type="match status" value="2"/>
</dbReference>
<gene>
    <name evidence="5" type="ORF">H8708_04260</name>
</gene>
<evidence type="ECO:0000256" key="1">
    <source>
        <dbReference type="ARBA" id="ARBA00022741"/>
    </source>
</evidence>
<accession>A0ABR7NSZ8</accession>
<dbReference type="Proteomes" id="UP000647491">
    <property type="component" value="Unassembled WGS sequence"/>
</dbReference>
<evidence type="ECO:0000256" key="2">
    <source>
        <dbReference type="ARBA" id="ARBA00022840"/>
    </source>
</evidence>
<evidence type="ECO:0000313" key="6">
    <source>
        <dbReference type="Proteomes" id="UP000647491"/>
    </source>
</evidence>
<dbReference type="Gene3D" id="1.25.40.10">
    <property type="entry name" value="Tetratricopeptide repeat domain"/>
    <property type="match status" value="3"/>
</dbReference>
<reference evidence="5 6" key="1">
    <citation type="submission" date="2020-08" db="EMBL/GenBank/DDBJ databases">
        <title>Genome public.</title>
        <authorList>
            <person name="Liu C."/>
            <person name="Sun Q."/>
        </authorList>
    </citation>
    <scope>NUCLEOTIDE SEQUENCE [LARGE SCALE GENOMIC DNA]</scope>
    <source>
        <strain evidence="5 6">BX10</strain>
    </source>
</reference>
<feature type="repeat" description="TPR" evidence="3">
    <location>
        <begin position="814"/>
        <end position="847"/>
    </location>
</feature>
<feature type="repeat" description="TPR" evidence="3">
    <location>
        <begin position="854"/>
        <end position="887"/>
    </location>
</feature>
<comment type="caution">
    <text evidence="5">The sequence shown here is derived from an EMBL/GenBank/DDBJ whole genome shotgun (WGS) entry which is preliminary data.</text>
</comment>
<evidence type="ECO:0000259" key="4">
    <source>
        <dbReference type="SMART" id="SM01043"/>
    </source>
</evidence>
<organism evidence="5 6">
    <name type="scientific">Enterocloster hominis</name>
    <name type="common">ex Liu et al. 2021</name>
    <dbReference type="NCBI Taxonomy" id="2763663"/>
    <lineage>
        <taxon>Bacteria</taxon>
        <taxon>Bacillati</taxon>
        <taxon>Bacillota</taxon>
        <taxon>Clostridia</taxon>
        <taxon>Lachnospirales</taxon>
        <taxon>Lachnospiraceae</taxon>
        <taxon>Enterocloster</taxon>
    </lineage>
</organism>
<dbReference type="PANTHER" id="PTHR16305">
    <property type="entry name" value="TESTICULAR SOLUBLE ADENYLYL CYCLASE"/>
    <property type="match status" value="1"/>
</dbReference>
<dbReference type="InterPro" id="IPR011990">
    <property type="entry name" value="TPR-like_helical_dom_sf"/>
</dbReference>
<dbReference type="InterPro" id="IPR041664">
    <property type="entry name" value="AAA_16"/>
</dbReference>
<evidence type="ECO:0000256" key="3">
    <source>
        <dbReference type="PROSITE-ProRule" id="PRU00339"/>
    </source>
</evidence>
<evidence type="ECO:0000313" key="5">
    <source>
        <dbReference type="EMBL" id="MBC8598452.1"/>
    </source>
</evidence>
<dbReference type="InterPro" id="IPR027417">
    <property type="entry name" value="P-loop_NTPase"/>
</dbReference>
<dbReference type="RefSeq" id="WP_262427063.1">
    <property type="nucleotide sequence ID" value="NZ_JACRTJ010000010.1"/>
</dbReference>
<proteinExistence type="predicted"/>
<dbReference type="InterPro" id="IPR005158">
    <property type="entry name" value="BTAD"/>
</dbReference>
<dbReference type="Pfam" id="PF03704">
    <property type="entry name" value="BTAD"/>
    <property type="match status" value="1"/>
</dbReference>
<dbReference type="SUPFAM" id="SSF48452">
    <property type="entry name" value="TPR-like"/>
    <property type="match status" value="2"/>
</dbReference>
<dbReference type="SUPFAM" id="SSF52540">
    <property type="entry name" value="P-loop containing nucleoside triphosphate hydrolases"/>
    <property type="match status" value="1"/>
</dbReference>
<keyword evidence="1" id="KW-0547">Nucleotide-binding</keyword>
<dbReference type="EMBL" id="JACRTJ010000010">
    <property type="protein sequence ID" value="MBC8598452.1"/>
    <property type="molecule type" value="Genomic_DNA"/>
</dbReference>
<dbReference type="PROSITE" id="PS50005">
    <property type="entry name" value="TPR"/>
    <property type="match status" value="2"/>
</dbReference>
<sequence length="949" mass="109250">MKKIEIRLFGTPAILADGEPVGFPYKKVEGFLYYLCVKKEITREEAICLLWGDEDEASGRKKLRDAIYQVRKKLDKDIILTAGHTGIALNPACPVSIDWDHVKKGHLGEQKPFLEYFYIKKCLEFEEWVGGIRAMQSEESVKNASGKFREAREKGDMEAVQKYGSLLIKEDPYDEEIYYELMSIYAEHGDYIMAIRLYYDLEKCLKEEMGVEPSRKIRELFQRVFHVKEHMKAVGGPADLPFVGRKKELFSVSEFLEWDPSDPVNCLVVVGEEGVGKTAFLENSLRLAASRQMVTLKSSCYRQGTDFFLNPWSDILQELRQIQENGGPGFLKTGDEERLSMILKLENAGGPDSRRLTYSMIEREIMELFSGLTRRFRVLLAFDDVQWMDRMSLQLLNRLLGSASGAGTAVLCTCSKNGEMDVMTSLEPLVREDRITVVRLEPFTEEETEEILRRELPDVAKEAGKCRSIYKTTEGNAFFLREMINLIRKKGFTLEKSAKTNLAIQTRLSSVGAREREILECMSVFPEKIGIEELEYLMKGTDRLTLLKRLERLSEAFLIQEVLVGWNVYYKFSHRLFQEYVYEKQSNGKTLQYHRMLAEYYGSQPDRGFRTLALAAYHYDKCHDQVQAYRYQIYYLKEFYTVINENFPVLHSPMPEQGDDFGVMTGAERMLELAEQVIGLKDDSPMIRQMKMEMRYIKGRYEIAMGEYDRGNSDINCSMALALGLGDDEVYLACLKQQIFCGIQTGNTELVEELVEHGLRCRGGEKKDEYATLMRLKGLCYMQKGKYDVAETMLLQALSLFEELDHEIYGAGVAACYNYLGDVYRKQDHLDEAMAYYGRALAVGESLSFMNGLGQIYSSMGQVHCLRGQYKEAMALLEKAVECLERNGYRWGLERAEGWLALTCIKTGDLKSAREHYRKGREISDKIRNPETERLLSEVEKRLENRLTY</sequence>
<protein>
    <submittedName>
        <fullName evidence="5">Tetratricopeptide repeat protein</fullName>
    </submittedName>
</protein>
<dbReference type="Pfam" id="PF13191">
    <property type="entry name" value="AAA_16"/>
    <property type="match status" value="1"/>
</dbReference>
<name>A0ABR7NSZ8_9FIRM</name>